<feature type="region of interest" description="Disordered" evidence="1">
    <location>
        <begin position="105"/>
        <end position="154"/>
    </location>
</feature>
<sequence>MFPRPISTTGGVRAFAKQNKQVVDVGNTLPMRRGESQSLAARADWSGALARRVKIGPGSGTNGEGDLGYDGRPMSAWEPAGQVGQSQRQAKPLPLRRFMLETRQLAGRASSQRPPLSSGKRLLGPLPGLVTPDCQPWQATAEEGTAGGPEAGVRAASSGVSAVLDDRRHTGGEATTVVSWLAKQVACDQTTPAPRLPPAPFYWPCRCHARAVRSWSPRCRGVKVSWHVLVSKNESETPAGYLHTCLHRALASGRGEAGGTGEGTPDRGYKTTTVSEAPSLHCIWACLPAAQHSSPCPLPIVKPPRPFSSILRHATIKPINRSAIPSLNRPASLSPCLPHPLPIEKNPSCFRCTPRLQALSRLMVETQTQAQPEPDAVIVFSRTALSLPTWHQKAKDTEPAATLSTVGTNRGPQSRGPPPTLSRRITIHWAPVVLPS</sequence>
<evidence type="ECO:0000256" key="1">
    <source>
        <dbReference type="SAM" id="MobiDB-lite"/>
    </source>
</evidence>
<organism evidence="3">
    <name type="scientific">Verticillium alfalfae (strain VaMs.102 / ATCC MYA-4576 / FGSC 10136)</name>
    <name type="common">Verticillium wilt of alfalfa</name>
    <name type="synonym">Verticillium albo-atrum</name>
    <dbReference type="NCBI Taxonomy" id="526221"/>
    <lineage>
        <taxon>Eukaryota</taxon>
        <taxon>Fungi</taxon>
        <taxon>Dikarya</taxon>
        <taxon>Ascomycota</taxon>
        <taxon>Pezizomycotina</taxon>
        <taxon>Sordariomycetes</taxon>
        <taxon>Hypocreomycetidae</taxon>
        <taxon>Glomerellales</taxon>
        <taxon>Plectosphaerellaceae</taxon>
        <taxon>Verticillium</taxon>
    </lineage>
</organism>
<dbReference type="Proteomes" id="UP000008698">
    <property type="component" value="Unassembled WGS sequence"/>
</dbReference>
<dbReference type="HOGENOM" id="CLU_628819_0_0_1"/>
<keyword evidence="3" id="KW-1185">Reference proteome</keyword>
<evidence type="ECO:0000313" key="2">
    <source>
        <dbReference type="EMBL" id="EEY20153.1"/>
    </source>
</evidence>
<dbReference type="GeneID" id="9535166"/>
<reference evidence="3" key="1">
    <citation type="journal article" date="2011" name="PLoS Pathog.">
        <title>Comparative genomics yields insights into niche adaptation of plant vascular wilt pathogens.</title>
        <authorList>
            <person name="Klosterman S.J."/>
            <person name="Subbarao K.V."/>
            <person name="Kang S."/>
            <person name="Veronese P."/>
            <person name="Gold S.E."/>
            <person name="Thomma B.P.H.J."/>
            <person name="Chen Z."/>
            <person name="Henrissat B."/>
            <person name="Lee Y.-H."/>
            <person name="Park J."/>
            <person name="Garcia-Pedrajas M.D."/>
            <person name="Barbara D.J."/>
            <person name="Anchieta A."/>
            <person name="de Jonge R."/>
            <person name="Santhanam P."/>
            <person name="Maruthachalam K."/>
            <person name="Atallah Z."/>
            <person name="Amyotte S.G."/>
            <person name="Paz Z."/>
            <person name="Inderbitzin P."/>
            <person name="Hayes R.J."/>
            <person name="Heiman D.I."/>
            <person name="Young S."/>
            <person name="Zeng Q."/>
            <person name="Engels R."/>
            <person name="Galagan J."/>
            <person name="Cuomo C.A."/>
            <person name="Dobinson K.F."/>
            <person name="Ma L.-J."/>
        </authorList>
    </citation>
    <scope>NUCLEOTIDE SEQUENCE [LARGE SCALE GENOMIC DNA]</scope>
    <source>
        <strain evidence="3">VaMs.102 / ATCC MYA-4576 / FGSC 10136</strain>
    </source>
</reference>
<dbReference type="AlphaFoldDB" id="C9SMY8"/>
<proteinExistence type="predicted"/>
<dbReference type="RefSeq" id="XP_003003820.1">
    <property type="nucleotide sequence ID" value="XM_003003774.1"/>
</dbReference>
<feature type="compositionally biased region" description="Polar residues" evidence="1">
    <location>
        <begin position="402"/>
        <end position="412"/>
    </location>
</feature>
<gene>
    <name evidence="2" type="ORF">VDBG_06262</name>
</gene>
<accession>C9SMY8</accession>
<dbReference type="EMBL" id="DS985220">
    <property type="protein sequence ID" value="EEY20153.1"/>
    <property type="molecule type" value="Genomic_DNA"/>
</dbReference>
<name>C9SMY8_VERA1</name>
<dbReference type="KEGG" id="val:VDBG_06262"/>
<evidence type="ECO:0000313" key="3">
    <source>
        <dbReference type="Proteomes" id="UP000008698"/>
    </source>
</evidence>
<feature type="region of interest" description="Disordered" evidence="1">
    <location>
        <begin position="393"/>
        <end position="422"/>
    </location>
</feature>
<protein>
    <submittedName>
        <fullName evidence="2">Predicted protein</fullName>
    </submittedName>
</protein>